<evidence type="ECO:0000313" key="3">
    <source>
        <dbReference type="Proteomes" id="UP000037109"/>
    </source>
</evidence>
<dbReference type="RefSeq" id="WP_053435725.1">
    <property type="nucleotide sequence ID" value="NZ_LGUF01000007.1"/>
</dbReference>
<dbReference type="Pfam" id="PF13524">
    <property type="entry name" value="Glyco_trans_1_2"/>
    <property type="match status" value="1"/>
</dbReference>
<dbReference type="PATRIC" id="fig|1459.3.peg.3745"/>
<protein>
    <recommendedName>
        <fullName evidence="1">Spore protein YkvP/CgeB glycosyl transferase-like domain-containing protein</fullName>
    </recommendedName>
</protein>
<accession>A0A0M0GER0</accession>
<proteinExistence type="predicted"/>
<reference evidence="3" key="1">
    <citation type="submission" date="2015-07" db="EMBL/GenBank/DDBJ databases">
        <title>Fjat-10036 dsm4.</title>
        <authorList>
            <person name="Liu B."/>
            <person name="Wang J."/>
            <person name="Zhu Y."/>
            <person name="Liu G."/>
            <person name="Chen Q."/>
            <person name="Chen Z."/>
            <person name="Lan J."/>
            <person name="Che J."/>
            <person name="Ge C."/>
            <person name="Shi H."/>
            <person name="Pan Z."/>
            <person name="Liu X."/>
        </authorList>
    </citation>
    <scope>NUCLEOTIDE SEQUENCE [LARGE SCALE GENOMIC DNA]</scope>
    <source>
        <strain evidence="3">DSM 4</strain>
    </source>
</reference>
<gene>
    <name evidence="2" type="ORF">AF332_17090</name>
</gene>
<comment type="caution">
    <text evidence="2">The sequence shown here is derived from an EMBL/GenBank/DDBJ whole genome shotgun (WGS) entry which is preliminary data.</text>
</comment>
<dbReference type="EMBL" id="LGUF01000007">
    <property type="protein sequence ID" value="KON88349.1"/>
    <property type="molecule type" value="Genomic_DNA"/>
</dbReference>
<dbReference type="STRING" id="1459.AF332_17090"/>
<evidence type="ECO:0000259" key="1">
    <source>
        <dbReference type="Pfam" id="PF13524"/>
    </source>
</evidence>
<dbReference type="OrthoDB" id="110463at2"/>
<organism evidence="2 3">
    <name type="scientific">Sporosarcina globispora</name>
    <name type="common">Bacillus globisporus</name>
    <dbReference type="NCBI Taxonomy" id="1459"/>
    <lineage>
        <taxon>Bacteria</taxon>
        <taxon>Bacillati</taxon>
        <taxon>Bacillota</taxon>
        <taxon>Bacilli</taxon>
        <taxon>Bacillales</taxon>
        <taxon>Caryophanaceae</taxon>
        <taxon>Sporosarcina</taxon>
    </lineage>
</organism>
<dbReference type="AlphaFoldDB" id="A0A0M0GER0"/>
<dbReference type="InterPro" id="IPR055259">
    <property type="entry name" value="YkvP/CgeB_Glyco_trans-like"/>
</dbReference>
<dbReference type="Proteomes" id="UP000037109">
    <property type="component" value="Unassembled WGS sequence"/>
</dbReference>
<name>A0A0M0GER0_SPOGL</name>
<sequence>MRILFITSGYQGIYDWFESWIHDELKKEHKVIFYYFNQGVKELESILQSFKPEMALTLVGYKMPIAIVEFLKQYGVKTSIWLTEDPYNIDRSIGLMNDFDYLFTIDTAALEFYKKKGLKRAYHLPLAANPNVFIPKKVPGEFESDICFVGYPYPDRIQLLEFILEKTSYKVRVIGNWSRYLRSYWQNSNLNIDEGWVEPPIVANYYNGAKIVLNSHRPSNLRQNKNKLGIAGKSINNRTFDVAACAAFQLIEFREDLSNHFVENEEIIAFRSMKDLLEKVHYYMKADKERELIAHKARIRVLKEHTFQHRLEQMLSVIGKA</sequence>
<feature type="domain" description="Spore protein YkvP/CgeB glycosyl transferase-like" evidence="1">
    <location>
        <begin position="158"/>
        <end position="315"/>
    </location>
</feature>
<keyword evidence="3" id="KW-1185">Reference proteome</keyword>
<evidence type="ECO:0000313" key="2">
    <source>
        <dbReference type="EMBL" id="KON88349.1"/>
    </source>
</evidence>